<keyword evidence="4" id="KW-1185">Reference proteome</keyword>
<protein>
    <submittedName>
        <fullName evidence="3">YceI family protein</fullName>
    </submittedName>
</protein>
<reference evidence="3 4" key="1">
    <citation type="submission" date="2019-07" db="EMBL/GenBank/DDBJ databases">
        <title>complete genome sequencing of Ornithinimicrobium sp. H23M54.</title>
        <authorList>
            <person name="Bae J.-W."/>
            <person name="Lee S.-Y."/>
        </authorList>
    </citation>
    <scope>NUCLEOTIDE SEQUENCE [LARGE SCALE GENOMIC DNA]</scope>
    <source>
        <strain evidence="3 4">H23M54</strain>
    </source>
</reference>
<dbReference type="OrthoDB" id="9811006at2"/>
<evidence type="ECO:0000256" key="1">
    <source>
        <dbReference type="ARBA" id="ARBA00008812"/>
    </source>
</evidence>
<dbReference type="SMART" id="SM00867">
    <property type="entry name" value="YceI"/>
    <property type="match status" value="1"/>
</dbReference>
<proteinExistence type="inferred from homology"/>
<evidence type="ECO:0000313" key="4">
    <source>
        <dbReference type="Proteomes" id="UP000315395"/>
    </source>
</evidence>
<dbReference type="KEGG" id="orz:FNH13_17235"/>
<name>A0A516GE93_9MICO</name>
<evidence type="ECO:0000313" key="3">
    <source>
        <dbReference type="EMBL" id="QDO89857.1"/>
    </source>
</evidence>
<accession>A0A516GE93</accession>
<sequence>MTVFNSLAPGTYTVDPTHTEIGFTARHMMVAKVRGTFQEFTADVVVGETLAESVVTAEVQLTSVDTRNEDRDTHLRTSDFFDVENHPTMTFRSTEITESSLTGDLTIKGTTRPVTFDLEFNGVSPDPWGGTRAGFEATTEVNRKDWDLTWNVAVEGGGVLVSEKVKLHLDVELVAPAEESAQA</sequence>
<dbReference type="InterPro" id="IPR007372">
    <property type="entry name" value="Lipid/polyisoprenoid-bd_YceI"/>
</dbReference>
<evidence type="ECO:0000259" key="2">
    <source>
        <dbReference type="SMART" id="SM00867"/>
    </source>
</evidence>
<dbReference type="InterPro" id="IPR036761">
    <property type="entry name" value="TTHA0802/YceI-like_sf"/>
</dbReference>
<feature type="domain" description="Lipid/polyisoprenoid-binding YceI-like" evidence="2">
    <location>
        <begin position="11"/>
        <end position="174"/>
    </location>
</feature>
<dbReference type="PANTHER" id="PTHR34406">
    <property type="entry name" value="PROTEIN YCEI"/>
    <property type="match status" value="1"/>
</dbReference>
<gene>
    <name evidence="3" type="ORF">FNH13_17235</name>
</gene>
<comment type="similarity">
    <text evidence="1">Belongs to the UPF0312 family.</text>
</comment>
<dbReference type="Proteomes" id="UP000315395">
    <property type="component" value="Chromosome"/>
</dbReference>
<dbReference type="PANTHER" id="PTHR34406:SF1">
    <property type="entry name" value="PROTEIN YCEI"/>
    <property type="match status" value="1"/>
</dbReference>
<dbReference type="RefSeq" id="WP_143784578.1">
    <property type="nucleotide sequence ID" value="NZ_CP041616.1"/>
</dbReference>
<dbReference type="Gene3D" id="2.40.128.110">
    <property type="entry name" value="Lipid/polyisoprenoid-binding, YceI-like"/>
    <property type="match status" value="1"/>
</dbReference>
<dbReference type="SUPFAM" id="SSF101874">
    <property type="entry name" value="YceI-like"/>
    <property type="match status" value="1"/>
</dbReference>
<dbReference type="Pfam" id="PF04264">
    <property type="entry name" value="YceI"/>
    <property type="match status" value="1"/>
</dbReference>
<dbReference type="EMBL" id="CP041616">
    <property type="protein sequence ID" value="QDO89857.1"/>
    <property type="molecule type" value="Genomic_DNA"/>
</dbReference>
<organism evidence="3 4">
    <name type="scientific">Ornithinimicrobium ciconiae</name>
    <dbReference type="NCBI Taxonomy" id="2594265"/>
    <lineage>
        <taxon>Bacteria</taxon>
        <taxon>Bacillati</taxon>
        <taxon>Actinomycetota</taxon>
        <taxon>Actinomycetes</taxon>
        <taxon>Micrococcales</taxon>
        <taxon>Ornithinimicrobiaceae</taxon>
        <taxon>Ornithinimicrobium</taxon>
    </lineage>
</organism>
<dbReference type="AlphaFoldDB" id="A0A516GE93"/>